<dbReference type="HAMAP" id="MF_00210">
    <property type="entry name" value="EPSP_synth"/>
    <property type="match status" value="1"/>
</dbReference>
<comment type="caution">
    <text evidence="8">Lacks conserved residue(s) required for the propagation of feature annotation.</text>
</comment>
<keyword evidence="4 8" id="KW-0028">Amino-acid biosynthesis</keyword>
<dbReference type="FunFam" id="3.65.10.10:FF:000005">
    <property type="entry name" value="3-phosphoshikimate 1-carboxyvinyltransferase"/>
    <property type="match status" value="1"/>
</dbReference>
<keyword evidence="6 8" id="KW-0057">Aromatic amino acid biosynthesis</keyword>
<dbReference type="EMBL" id="CP010904">
    <property type="protein sequence ID" value="AKJ64278.1"/>
    <property type="molecule type" value="Genomic_DNA"/>
</dbReference>
<evidence type="ECO:0000313" key="10">
    <source>
        <dbReference type="EMBL" id="AKJ64278.1"/>
    </source>
</evidence>
<dbReference type="CDD" id="cd01556">
    <property type="entry name" value="EPSP_synthase"/>
    <property type="match status" value="1"/>
</dbReference>
<feature type="binding site" evidence="8">
    <location>
        <position position="21"/>
    </location>
    <ligand>
        <name>phosphoenolpyruvate</name>
        <dbReference type="ChEBI" id="CHEBI:58702"/>
    </ligand>
</feature>
<dbReference type="GO" id="GO:0009423">
    <property type="term" value="P:chorismate biosynthetic process"/>
    <property type="evidence" value="ECO:0007669"/>
    <property type="project" value="UniProtKB-UniRule"/>
</dbReference>
<dbReference type="GO" id="GO:0009073">
    <property type="term" value="P:aromatic amino acid family biosynthetic process"/>
    <property type="evidence" value="ECO:0007669"/>
    <property type="project" value="UniProtKB-KW"/>
</dbReference>
<protein>
    <recommendedName>
        <fullName evidence="8">3-phosphoshikimate 1-carboxyvinyltransferase</fullName>
        <ecNumber evidence="8">2.5.1.19</ecNumber>
    </recommendedName>
    <alternativeName>
        <fullName evidence="8">5-enolpyruvylshikimate-3-phosphate synthase</fullName>
        <shortName evidence="8">EPSP synthase</shortName>
        <shortName evidence="8">EPSPS</shortName>
    </alternativeName>
</protein>
<dbReference type="SUPFAM" id="SSF55205">
    <property type="entry name" value="EPT/RTPC-like"/>
    <property type="match status" value="1"/>
</dbReference>
<dbReference type="InterPro" id="IPR023193">
    <property type="entry name" value="EPSP_synthase_CS"/>
</dbReference>
<keyword evidence="3 8" id="KW-0963">Cytoplasm</keyword>
<dbReference type="OrthoDB" id="9809920at2"/>
<feature type="binding site" evidence="8">
    <location>
        <position position="22"/>
    </location>
    <ligand>
        <name>3-phosphoshikimate</name>
        <dbReference type="ChEBI" id="CHEBI:145989"/>
    </ligand>
</feature>
<feature type="binding site" evidence="8">
    <location>
        <position position="92"/>
    </location>
    <ligand>
        <name>phosphoenolpyruvate</name>
        <dbReference type="ChEBI" id="CHEBI:58702"/>
    </ligand>
</feature>
<dbReference type="PROSITE" id="PS00885">
    <property type="entry name" value="EPSP_SYNTHASE_2"/>
    <property type="match status" value="1"/>
</dbReference>
<dbReference type="EC" id="2.5.1.19" evidence="8"/>
<evidence type="ECO:0000256" key="7">
    <source>
        <dbReference type="ARBA" id="ARBA00044633"/>
    </source>
</evidence>
<feature type="binding site" evidence="8">
    <location>
        <position position="391"/>
    </location>
    <ligand>
        <name>phosphoenolpyruvate</name>
        <dbReference type="ChEBI" id="CHEBI:58702"/>
    </ligand>
</feature>
<comment type="subcellular location">
    <subcellularLocation>
        <location evidence="8">Cytoplasm</location>
    </subcellularLocation>
</comment>
<feature type="binding site" evidence="8">
    <location>
        <position position="26"/>
    </location>
    <ligand>
        <name>3-phosphoshikimate</name>
        <dbReference type="ChEBI" id="CHEBI:145989"/>
    </ligand>
</feature>
<evidence type="ECO:0000259" key="9">
    <source>
        <dbReference type="Pfam" id="PF00275"/>
    </source>
</evidence>
<evidence type="ECO:0000256" key="1">
    <source>
        <dbReference type="ARBA" id="ARBA00004811"/>
    </source>
</evidence>
<sequence>MNRAIDAAGPLQGRLSAPGDKSISHRAALLAAVAEGVTTVEGYLFADDCCATLNAVSVLGARVRRDGDRLEIEGTGGALSEPDRELDLGNSGTGARLLAGLLAARPFETVVTGDASLRRRPMSRIRDPLERMGAAVELTPPGDTLPMRIRGGGLEAIEYALPVASAQVKSCVLLAGLFARGTTCVLEPRPCRDHTERLLAYLGADIRVDGDTIELEGPASGGPRLRARPIVVPGDISSAAFWLVAAAARPGAEVTIEGVGLNPRRSGILDVLRRMGAEIEITEREAEGEPLGDILVRGRTLNGTEVAGAEIPNVIDELPLIAAAGALAEGRTEIRDAEELRVKESDRISAMTAHLRAFGAQVDEREDGMSIAGGARLQTPDAPLPGYGDHRIAMASAVLAAACGIPAEIADVGCVDTSYPQFWEHFAALGGSTRGIEVNP</sequence>
<dbReference type="InterPro" id="IPR036968">
    <property type="entry name" value="Enolpyruvate_Tfrase_sf"/>
</dbReference>
<feature type="binding site" evidence="8">
    <location>
        <position position="347"/>
    </location>
    <ligand>
        <name>phosphoenolpyruvate</name>
        <dbReference type="ChEBI" id="CHEBI:58702"/>
    </ligand>
</feature>
<dbReference type="PANTHER" id="PTHR21090:SF5">
    <property type="entry name" value="PENTAFUNCTIONAL AROM POLYPEPTIDE"/>
    <property type="match status" value="1"/>
</dbReference>
<dbReference type="RefSeq" id="WP_052881631.1">
    <property type="nucleotide sequence ID" value="NZ_CP010904.1"/>
</dbReference>
<dbReference type="InterPro" id="IPR001986">
    <property type="entry name" value="Enolpyruvate_Tfrase_dom"/>
</dbReference>
<evidence type="ECO:0000256" key="8">
    <source>
        <dbReference type="HAMAP-Rule" id="MF_00210"/>
    </source>
</evidence>
<dbReference type="PATRIC" id="fig|1609981.3.peg.1068"/>
<dbReference type="GO" id="GO:0003866">
    <property type="term" value="F:3-phosphoshikimate 1-carboxyvinyltransferase activity"/>
    <property type="evidence" value="ECO:0007669"/>
    <property type="project" value="UniProtKB-UniRule"/>
</dbReference>
<feature type="binding site" evidence="8">
    <location>
        <position position="165"/>
    </location>
    <ligand>
        <name>3-phosphoshikimate</name>
        <dbReference type="ChEBI" id="CHEBI:145989"/>
    </ligand>
</feature>
<evidence type="ECO:0000256" key="5">
    <source>
        <dbReference type="ARBA" id="ARBA00022679"/>
    </source>
</evidence>
<evidence type="ECO:0000256" key="6">
    <source>
        <dbReference type="ARBA" id="ARBA00023141"/>
    </source>
</evidence>
<dbReference type="PANTHER" id="PTHR21090">
    <property type="entry name" value="AROM/DEHYDROQUINATE SYNTHASE"/>
    <property type="match status" value="1"/>
</dbReference>
<feature type="binding site" evidence="8">
    <location>
        <position position="167"/>
    </location>
    <ligand>
        <name>3-phosphoshikimate</name>
        <dbReference type="ChEBI" id="CHEBI:145989"/>
    </ligand>
</feature>
<organism evidence="10 11">
    <name type="scientific">Kiritimatiella glycovorans</name>
    <dbReference type="NCBI Taxonomy" id="1307763"/>
    <lineage>
        <taxon>Bacteria</taxon>
        <taxon>Pseudomonadati</taxon>
        <taxon>Kiritimatiellota</taxon>
        <taxon>Kiritimatiellia</taxon>
        <taxon>Kiritimatiellales</taxon>
        <taxon>Kiritimatiellaceae</taxon>
        <taxon>Kiritimatiella</taxon>
    </lineage>
</organism>
<comment type="function">
    <text evidence="8">Catalyzes the transfer of the enolpyruvyl moiety of phosphoenolpyruvate (PEP) to the 5-hydroxyl of shikimate-3-phosphate (S3P) to produce enolpyruvyl shikimate-3-phosphate and inorganic phosphate.</text>
</comment>
<evidence type="ECO:0000256" key="4">
    <source>
        <dbReference type="ARBA" id="ARBA00022605"/>
    </source>
</evidence>
<dbReference type="Proteomes" id="UP000035268">
    <property type="component" value="Chromosome"/>
</dbReference>
<dbReference type="STRING" id="1307763.L21SP4_01019"/>
<gene>
    <name evidence="8 10" type="primary">aroA</name>
    <name evidence="10" type="ORF">L21SP4_01019</name>
</gene>
<comment type="catalytic activity">
    <reaction evidence="7">
        <text>3-phosphoshikimate + phosphoenolpyruvate = 5-O-(1-carboxyvinyl)-3-phosphoshikimate + phosphate</text>
        <dbReference type="Rhea" id="RHEA:21256"/>
        <dbReference type="ChEBI" id="CHEBI:43474"/>
        <dbReference type="ChEBI" id="CHEBI:57701"/>
        <dbReference type="ChEBI" id="CHEBI:58702"/>
        <dbReference type="ChEBI" id="CHEBI:145989"/>
        <dbReference type="EC" id="2.5.1.19"/>
    </reaction>
    <physiologicalReaction direction="left-to-right" evidence="7">
        <dbReference type="Rhea" id="RHEA:21257"/>
    </physiologicalReaction>
</comment>
<comment type="similarity">
    <text evidence="2 8">Belongs to the EPSP synthase family.</text>
</comment>
<dbReference type="Pfam" id="PF00275">
    <property type="entry name" value="EPSP_synthase"/>
    <property type="match status" value="1"/>
</dbReference>
<dbReference type="UniPathway" id="UPA00053">
    <property type="reaction ID" value="UER00089"/>
</dbReference>
<feature type="binding site" evidence="8">
    <location>
        <position position="21"/>
    </location>
    <ligand>
        <name>3-phosphoshikimate</name>
        <dbReference type="ChEBI" id="CHEBI:145989"/>
    </ligand>
</feature>
<feature type="binding site" evidence="8">
    <location>
        <position position="343"/>
    </location>
    <ligand>
        <name>3-phosphoshikimate</name>
        <dbReference type="ChEBI" id="CHEBI:145989"/>
    </ligand>
</feature>
<comment type="pathway">
    <text evidence="1 8">Metabolic intermediate biosynthesis; chorismate biosynthesis; chorismate from D-erythrose 4-phosphate and phosphoenolpyruvate: step 6/7.</text>
</comment>
<feature type="binding site" evidence="8">
    <location>
        <position position="316"/>
    </location>
    <ligand>
        <name>3-phosphoshikimate</name>
        <dbReference type="ChEBI" id="CHEBI:145989"/>
    </ligand>
</feature>
<dbReference type="InterPro" id="IPR013792">
    <property type="entry name" value="RNA3'P_cycl/enolpyr_Trfase_a/b"/>
</dbReference>
<evidence type="ECO:0000256" key="3">
    <source>
        <dbReference type="ARBA" id="ARBA00022490"/>
    </source>
</evidence>
<reference evidence="10 11" key="2">
    <citation type="journal article" date="2016" name="ISME J.">
        <title>Characterization of the first cultured representative of Verrucomicrobia subdivision 5 indicates the proposal of a novel phylum.</title>
        <authorList>
            <person name="Spring S."/>
            <person name="Bunk B."/>
            <person name="Sproer C."/>
            <person name="Schumann P."/>
            <person name="Rohde M."/>
            <person name="Tindall B.J."/>
            <person name="Klenk H.P."/>
        </authorList>
    </citation>
    <scope>NUCLEOTIDE SEQUENCE [LARGE SCALE GENOMIC DNA]</scope>
    <source>
        <strain evidence="10 11">L21-Fru-AB</strain>
    </source>
</reference>
<dbReference type="KEGG" id="vbl:L21SP4_01019"/>
<dbReference type="GO" id="GO:0005737">
    <property type="term" value="C:cytoplasm"/>
    <property type="evidence" value="ECO:0007669"/>
    <property type="project" value="UniProtKB-SubCell"/>
</dbReference>
<dbReference type="PIRSF" id="PIRSF000505">
    <property type="entry name" value="EPSPS"/>
    <property type="match status" value="1"/>
</dbReference>
<keyword evidence="11" id="KW-1185">Reference proteome</keyword>
<keyword evidence="5 8" id="KW-0808">Transferase</keyword>
<comment type="subunit">
    <text evidence="8">Monomer.</text>
</comment>
<accession>A0A0G3ED77</accession>
<dbReference type="InterPro" id="IPR006264">
    <property type="entry name" value="EPSP_synthase"/>
</dbReference>
<dbReference type="PROSITE" id="PS00104">
    <property type="entry name" value="EPSP_SYNTHASE_1"/>
    <property type="match status" value="1"/>
</dbReference>
<feature type="active site" description="Proton acceptor" evidence="8">
    <location>
        <position position="316"/>
    </location>
</feature>
<feature type="binding site" evidence="8">
    <location>
        <position position="167"/>
    </location>
    <ligand>
        <name>phosphoenolpyruvate</name>
        <dbReference type="ChEBI" id="CHEBI:58702"/>
    </ligand>
</feature>
<reference evidence="11" key="1">
    <citation type="submission" date="2015-02" db="EMBL/GenBank/DDBJ databases">
        <title>Description and complete genome sequence of the first cultured representative of the subdivision 5 of the Verrucomicrobia phylum.</title>
        <authorList>
            <person name="Spring S."/>
            <person name="Bunk B."/>
            <person name="Sproer C."/>
            <person name="Klenk H.-P."/>
        </authorList>
    </citation>
    <scope>NUCLEOTIDE SEQUENCE [LARGE SCALE GENOMIC DNA]</scope>
    <source>
        <strain evidence="11">L21-Fru-AB</strain>
    </source>
</reference>
<feature type="binding site" evidence="8">
    <location>
        <position position="120"/>
    </location>
    <ligand>
        <name>phosphoenolpyruvate</name>
        <dbReference type="ChEBI" id="CHEBI:58702"/>
    </ligand>
</feature>
<dbReference type="NCBIfam" id="TIGR01356">
    <property type="entry name" value="aroA"/>
    <property type="match status" value="1"/>
</dbReference>
<dbReference type="AlphaFoldDB" id="A0A0G3ED77"/>
<name>A0A0G3ED77_9BACT</name>
<evidence type="ECO:0000313" key="11">
    <source>
        <dbReference type="Proteomes" id="UP000035268"/>
    </source>
</evidence>
<feature type="domain" description="Enolpyruvate transferase" evidence="9">
    <location>
        <begin position="7"/>
        <end position="425"/>
    </location>
</feature>
<dbReference type="Gene3D" id="3.65.10.10">
    <property type="entry name" value="Enolpyruvate transferase domain"/>
    <property type="match status" value="2"/>
</dbReference>
<evidence type="ECO:0000256" key="2">
    <source>
        <dbReference type="ARBA" id="ARBA00009948"/>
    </source>
</evidence>
<proteinExistence type="inferred from homology"/>
<dbReference type="GO" id="GO:0008652">
    <property type="term" value="P:amino acid biosynthetic process"/>
    <property type="evidence" value="ECO:0007669"/>
    <property type="project" value="UniProtKB-KW"/>
</dbReference>